<dbReference type="RefSeq" id="WP_059316762.1">
    <property type="nucleotide sequence ID" value="NZ_CP013987.1"/>
</dbReference>
<dbReference type="GO" id="GO:0046677">
    <property type="term" value="P:response to antibiotic"/>
    <property type="evidence" value="ECO:0007669"/>
    <property type="project" value="UniProtKB-UniRule"/>
</dbReference>
<gene>
    <name evidence="9" type="primary">ampC</name>
    <name evidence="9" type="ORF">APT59_21830</name>
</gene>
<evidence type="ECO:0000256" key="5">
    <source>
        <dbReference type="ARBA" id="ARBA00023251"/>
    </source>
</evidence>
<comment type="catalytic activity">
    <reaction evidence="1 6">
        <text>a beta-lactam + H2O = a substituted beta-amino acid</text>
        <dbReference type="Rhea" id="RHEA:20401"/>
        <dbReference type="ChEBI" id="CHEBI:15377"/>
        <dbReference type="ChEBI" id="CHEBI:35627"/>
        <dbReference type="ChEBI" id="CHEBI:140347"/>
        <dbReference type="EC" id="3.5.2.6"/>
    </reaction>
</comment>
<evidence type="ECO:0000256" key="6">
    <source>
        <dbReference type="RuleBase" id="RU361140"/>
    </source>
</evidence>
<dbReference type="InterPro" id="IPR058136">
    <property type="entry name" value="AmpC"/>
</dbReference>
<dbReference type="Pfam" id="PF00144">
    <property type="entry name" value="Beta-lactamase"/>
    <property type="match status" value="1"/>
</dbReference>
<dbReference type="PROSITE" id="PS00336">
    <property type="entry name" value="BETA_LACTAMASE_C"/>
    <property type="match status" value="1"/>
</dbReference>
<dbReference type="InterPro" id="IPR012338">
    <property type="entry name" value="Beta-lactam/transpept-like"/>
</dbReference>
<evidence type="ECO:0000256" key="3">
    <source>
        <dbReference type="ARBA" id="ARBA00012865"/>
    </source>
</evidence>
<keyword evidence="5 6" id="KW-0046">Antibiotic resistance</keyword>
<dbReference type="EC" id="3.5.2.6" evidence="3 6"/>
<sequence length="386" mass="41051">MSGIPRAHRSCGLLLGLALPILAQAAPSLDDEVRTAARAVMAEQDVPGLAIGVSAPGLRRLYYFGVADRRSSQPVDAATLFEIGSLSKTYTATLGAYAAATGRLRLDESAAQVRPALAGSAIGQASLLQLATYSAGGLPLQFPNAITTEAQATGFYRDFQPPFPAGSRRLYSNPSIGLFGALAAQRLDEPFATALQRHVLNPLELGHTYLQVPAAAQDHYAWGHGKKGEPLRVNPGVYAEEAYGIKTTAGDLLGFIEANLNPGRLPAPLAKAITTTQQGYYRSGPMTQGLAWEAYPYPLPKTQLLAGNTPAMALEPQPVDWQWPPLPASGARLLNKTGSTNGFGAYALFIPERQLGLVILANRNYPNSARIEAAWRILQKLDGGVP</sequence>
<dbReference type="NCBIfam" id="NF033085">
    <property type="entry name" value="bla_class_C"/>
    <property type="match status" value="1"/>
</dbReference>
<evidence type="ECO:0000313" key="9">
    <source>
        <dbReference type="EMBL" id="ALZ86724.1"/>
    </source>
</evidence>
<dbReference type="PANTHER" id="PTHR46825">
    <property type="entry name" value="D-ALANYL-D-ALANINE-CARBOXYPEPTIDASE/ENDOPEPTIDASE AMPH"/>
    <property type="match status" value="1"/>
</dbReference>
<comment type="similarity">
    <text evidence="2 6">Belongs to the class-C beta-lactamase family.</text>
</comment>
<dbReference type="OrthoDB" id="5377431at2"/>
<feature type="signal peptide" evidence="7">
    <location>
        <begin position="1"/>
        <end position="25"/>
    </location>
</feature>
<protein>
    <recommendedName>
        <fullName evidence="3 6">Beta-lactamase</fullName>
        <ecNumber evidence="3 6">3.5.2.6</ecNumber>
    </recommendedName>
</protein>
<dbReference type="InterPro" id="IPR001466">
    <property type="entry name" value="Beta-lactam-related"/>
</dbReference>
<proteinExistence type="inferred from homology"/>
<dbReference type="InterPro" id="IPR001586">
    <property type="entry name" value="Beta-lactam_class-C_AS"/>
</dbReference>
<organism evidence="9 10">
    <name type="scientific">Pseudomonas oryzihabitans</name>
    <dbReference type="NCBI Taxonomy" id="47885"/>
    <lineage>
        <taxon>Bacteria</taxon>
        <taxon>Pseudomonadati</taxon>
        <taxon>Pseudomonadota</taxon>
        <taxon>Gammaproteobacteria</taxon>
        <taxon>Pseudomonadales</taxon>
        <taxon>Pseudomonadaceae</taxon>
        <taxon>Pseudomonas</taxon>
    </lineage>
</organism>
<keyword evidence="7" id="KW-0732">Signal</keyword>
<feature type="chain" id="PRO_5006853927" description="Beta-lactamase" evidence="7">
    <location>
        <begin position="26"/>
        <end position="386"/>
    </location>
</feature>
<dbReference type="PANTHER" id="PTHR46825:SF8">
    <property type="entry name" value="BETA-LACTAMASE-RELATED"/>
    <property type="match status" value="1"/>
</dbReference>
<dbReference type="SUPFAM" id="SSF56601">
    <property type="entry name" value="beta-lactamase/transpeptidase-like"/>
    <property type="match status" value="1"/>
</dbReference>
<feature type="domain" description="Beta-lactamase-related" evidence="8">
    <location>
        <begin position="34"/>
        <end position="380"/>
    </location>
</feature>
<name>A0A0U4X5L2_9PSED</name>
<accession>A0A0U4X5L2</accession>
<dbReference type="Gene3D" id="3.40.710.10">
    <property type="entry name" value="DD-peptidase/beta-lactamase superfamily"/>
    <property type="match status" value="1"/>
</dbReference>
<evidence type="ECO:0000256" key="1">
    <source>
        <dbReference type="ARBA" id="ARBA00001526"/>
    </source>
</evidence>
<dbReference type="GO" id="GO:0017001">
    <property type="term" value="P:antibiotic catabolic process"/>
    <property type="evidence" value="ECO:0007669"/>
    <property type="project" value="InterPro"/>
</dbReference>
<dbReference type="Proteomes" id="UP000064137">
    <property type="component" value="Chromosome"/>
</dbReference>
<dbReference type="InterPro" id="IPR050491">
    <property type="entry name" value="AmpC-like"/>
</dbReference>
<evidence type="ECO:0000256" key="4">
    <source>
        <dbReference type="ARBA" id="ARBA00022801"/>
    </source>
</evidence>
<evidence type="ECO:0000259" key="8">
    <source>
        <dbReference type="Pfam" id="PF00144"/>
    </source>
</evidence>
<dbReference type="EMBL" id="CP013987">
    <property type="protein sequence ID" value="ALZ86724.1"/>
    <property type="molecule type" value="Genomic_DNA"/>
</dbReference>
<dbReference type="AlphaFoldDB" id="A0A0U4X5L2"/>
<reference evidence="9 10" key="1">
    <citation type="submission" date="2016-01" db="EMBL/GenBank/DDBJ databases">
        <title>Annotation of Pseudomonas oryzihabitans USDA-ARS-USMARC-56511.</title>
        <authorList>
            <person name="Harhay G.P."/>
            <person name="Harhay D.M."/>
            <person name="Smith T.P.L."/>
            <person name="Bono J.L."/>
            <person name="Heaton M.P."/>
            <person name="Clawson M.L."/>
            <person name="Chitko-Mckown C.G."/>
            <person name="Capik S.F."/>
            <person name="DeDonder K.D."/>
            <person name="Apley M.D."/>
            <person name="Lubbers B.V."/>
            <person name="White B.J."/>
            <person name="Larson R.L."/>
        </authorList>
    </citation>
    <scope>NUCLEOTIDE SEQUENCE [LARGE SCALE GENOMIC DNA]</scope>
    <source>
        <strain evidence="9 10">USDA-ARS-USMARC-56511</strain>
    </source>
</reference>
<dbReference type="GO" id="GO:0008800">
    <property type="term" value="F:beta-lactamase activity"/>
    <property type="evidence" value="ECO:0007669"/>
    <property type="project" value="UniProtKB-UniRule"/>
</dbReference>
<keyword evidence="4 6" id="KW-0378">Hydrolase</keyword>
<evidence type="ECO:0000313" key="10">
    <source>
        <dbReference type="Proteomes" id="UP000064137"/>
    </source>
</evidence>
<dbReference type="GO" id="GO:0030288">
    <property type="term" value="C:outer membrane-bounded periplasmic space"/>
    <property type="evidence" value="ECO:0007669"/>
    <property type="project" value="InterPro"/>
</dbReference>
<dbReference type="KEGG" id="por:APT59_21830"/>
<evidence type="ECO:0000256" key="2">
    <source>
        <dbReference type="ARBA" id="ARBA00007840"/>
    </source>
</evidence>
<evidence type="ECO:0000256" key="7">
    <source>
        <dbReference type="SAM" id="SignalP"/>
    </source>
</evidence>